<evidence type="ECO:0000313" key="5">
    <source>
        <dbReference type="Proteomes" id="UP000033188"/>
    </source>
</evidence>
<evidence type="ECO:0008006" key="6">
    <source>
        <dbReference type="Google" id="ProtNLM"/>
    </source>
</evidence>
<protein>
    <recommendedName>
        <fullName evidence="6">C3H1-type domain-containing protein</fullName>
    </recommendedName>
</protein>
<proteinExistence type="predicted"/>
<dbReference type="KEGG" id="bbig:BBBOND_0305600"/>
<dbReference type="RefSeq" id="XP_012768843.1">
    <property type="nucleotide sequence ID" value="XM_012913389.1"/>
</dbReference>
<keyword evidence="1" id="KW-0175">Coiled coil</keyword>
<accession>A0A061D9J3</accession>
<keyword evidence="3" id="KW-1133">Transmembrane helix</keyword>
<dbReference type="VEuPathDB" id="PiroplasmaDB:BBBOND_0305600"/>
<keyword evidence="3" id="KW-0472">Membrane</keyword>
<dbReference type="GeneID" id="24565198"/>
<reference evidence="5" key="1">
    <citation type="journal article" date="2014" name="Nucleic Acids Res.">
        <title>The evolutionary dynamics of variant antigen genes in Babesia reveal a history of genomic innovation underlying host-parasite interaction.</title>
        <authorList>
            <person name="Jackson A.P."/>
            <person name="Otto T.D."/>
            <person name="Darby A."/>
            <person name="Ramaprasad A."/>
            <person name="Xia D."/>
            <person name="Echaide I.E."/>
            <person name="Farber M."/>
            <person name="Gahlot S."/>
            <person name="Gamble J."/>
            <person name="Gupta D."/>
            <person name="Gupta Y."/>
            <person name="Jackson L."/>
            <person name="Malandrin L."/>
            <person name="Malas T.B."/>
            <person name="Moussa E."/>
            <person name="Nair M."/>
            <person name="Reid A.J."/>
            <person name="Sanders M."/>
            <person name="Sharma J."/>
            <person name="Tracey A."/>
            <person name="Quail M.A."/>
            <person name="Weir W."/>
            <person name="Wastling J.M."/>
            <person name="Hall N."/>
            <person name="Willadsen P."/>
            <person name="Lingelbach K."/>
            <person name="Shiels B."/>
            <person name="Tait A."/>
            <person name="Berriman M."/>
            <person name="Allred D.R."/>
            <person name="Pain A."/>
        </authorList>
    </citation>
    <scope>NUCLEOTIDE SEQUENCE [LARGE SCALE GENOMIC DNA]</scope>
    <source>
        <strain evidence="5">Bond</strain>
    </source>
</reference>
<name>A0A061D9J3_BABBI</name>
<feature type="coiled-coil region" evidence="1">
    <location>
        <begin position="430"/>
        <end position="457"/>
    </location>
</feature>
<feature type="transmembrane region" description="Helical" evidence="3">
    <location>
        <begin position="2224"/>
        <end position="2247"/>
    </location>
</feature>
<sequence length="2288" mass="255981">MAPQFKKLTDCPENLREAIDWLIQVRHGNGNGDGLEHLGKALKKLIEEAIQKAYTTNFDALLNILNSVKSYTCCKEKVAKIEALKNPKMLAQNIFEDLKHFCESIRYCSENHLESSQQKSFGDITSKLEQLAKLKEGLTGFTNETQCKDLLTNLCTGLESFLGFNKDSKGYDGSGIVYSDLDRLCDGVMAFLKGVLEGVENEDAVGKYVVNVDEIIKFVNKKIGNGHAGFISAITSVESTLSMWNNMLTQRTNEVKGQLGELKDKHINKYSQNIEAVKNNGCTAINTSLMQSIVKLKAFMTNIRKNDKGFNGLDTGLQDKLNVPLEKVDDGIKILQNATQDDDFIKAVYVVQSTFAKLPKEIESSISENVKSTISGHESAVGVLKETVKKEVEKSRDAFLTERLAVFKEDLVKAITTFSKNAYNLGGLKNKTVRQAIEAIEKKLAKLNNGEETVEDSAKLQELRTVTVIPQTKSIKDALNEHAGEISTKLNTLDDSIDAPQNLFRTYENDLLRLVEKANDDLQKALKCARDNAKNLGGLNNIAVKTAVQQIQVKLDDADNITSMEKLKKLKTDLMDKEHIVTITDALNPKGSAVNNTIRDALNHIENPEIVFATHNKDLDTLTEKAKADLVAAVTNVTEYIETHGGMNNKKVKAALDKIESALQEFETLSIGVESLFRVVNAVDEEISGKVPSVAALSGLQAKLTGELEILKQRVRTLSDKNTTELKSLITSTRLYITDAIYIIECFGTTSEGKKEEEVHGVIGRLEKQLKELDDPFKGKNLRGFHSSVNEHLAKLKSDNVDFQGQGLPQLKNPHMPDISQKLIEARDAALNPLLDRAKGVVEKYITNAENYINISRTTSLNEFREALGRLKGNIQKLNANSVLTDFESQLTEVNSQFDSARDNPQGAAQALLPHFQEYIAQIKRQIRQTFIHAQSTAFQTAIDISRVEVGAVVSKAKKAIEAASQEYQAAMNGPRSRIDKAVSDIKEKASSDTLNTVTSNVSPDFEIIIQAIKQKSVFSDDSNERQKYFNELQGLITNTTNTLSEAYKNAYRSAAKSYLSGAIGKIRVAVTKAEDQYYQAIQHVNFDLTQISHDNFTKETVRTSLSATLTKPFATLLPKVVEYSAFSNDCSERVNCFTQLQSLITNKVSTLTAAYKSAYQSTAKTYLSKAIGMIKHEVVETEKKYKTVVAGTVMEIENIIIGLKADAFKNKRAHSALKTLFDAPFRVLQSTVQEYSAFKKDLDNRKTCFSKLHDLIAHMVQTLVEAYELFDRCAIKAIDHLRQSFDDAKSRIDRLGVDVKEKVRKAFDKVIGEVYDMFSKDKIALLKSLRICVEEQRKEVERIIGVDLKKGVKGLLQLLKIWLDKKSGDLKNAQNLKSLADLFKHLNKHLYRYVKFQYDGLELEDDSDDDDDDSLSSTPAVRLVPPPISGGSYRARPAEPTSQPKGNPLGRVGMPYKTASTDQQHPSQPTKNPIADHLDRLKVHSDRLFGTLSAGYFSRSFATKLEDVTEFLSSMRSSNFAGIGSPLFDILTLGLQSLTHELGKAYISAYDTQAYNFQWDTDRNAENCAKSFFTLLNNVYEDMATLKEKCVDKSKYGWKDKKICKTQKGTGNSLGAFFERCGYRVPTDDQGKQDGQLQCKDNMKGSDIREKLVESMIDTLNNSHLNACIKQKYYPEQTARTMYDLFDLLKCLFHHLDEYNEVCHLAIFTARRNPCSVYDMLIWLTGLPYNVARPAMMREGIGGLLENPNKALGGDDDGLLAYELDDFYLDAHPSKITYHDIDYTIHHISSSAYDIITCISGTGDDATFYGSDLCNNSFKFKYPTSGEECLDMLLDILRRLFPPLKFLLTQCSYPANLNGWSQCEYGKNVSTTKWPCKKHSTCRRNGQPNCEPKSPLMSYLNDCLPGHLPHQLTDIGCKYKCDTCPTSTPGQPCLTPLGFRGFSGSTKTGKDICRALNKFFDDRNLSALFGLSTKTPTTLPEHFGFVSCLVKGWVQKSKLVGDNIQQTFHKSISSRSISLYKEPSELTDALRNAYGDARPAHVDQSHLAAYAALSHLSMTTCSDPNQKAYCAPYITSLCGDSYTCLPFKNSNTYLSWAVYLPWDFWQLLNNFYNDFCDMLCQDWGCRTCLRADKCRRGKHGLVEKLDNKADSPHCKCPSMVQCRGVSPTLYRYGFVFGEASTLSDGNSKKLCSDFCTQLGNVLNSQYFKDLFTKCDEYLLAIRFPFMTLTLALWLLSLLYLLHIMVIRLDLLHIKSHLHSPSSHRIAAQSLLAAARVNKLAKITYLQP</sequence>
<evidence type="ECO:0000313" key="4">
    <source>
        <dbReference type="EMBL" id="CDR96657.1"/>
    </source>
</evidence>
<organism evidence="4 5">
    <name type="scientific">Babesia bigemina</name>
    <dbReference type="NCBI Taxonomy" id="5866"/>
    <lineage>
        <taxon>Eukaryota</taxon>
        <taxon>Sar</taxon>
        <taxon>Alveolata</taxon>
        <taxon>Apicomplexa</taxon>
        <taxon>Aconoidasida</taxon>
        <taxon>Piroplasmida</taxon>
        <taxon>Babesiidae</taxon>
        <taxon>Babesia</taxon>
    </lineage>
</organism>
<feature type="compositionally biased region" description="Acidic residues" evidence="2">
    <location>
        <begin position="1406"/>
        <end position="1415"/>
    </location>
</feature>
<dbReference type="EMBL" id="LK391709">
    <property type="protein sequence ID" value="CDR96657.1"/>
    <property type="molecule type" value="Genomic_DNA"/>
</dbReference>
<gene>
    <name evidence="4" type="ORF">BBBOND_0305600</name>
</gene>
<dbReference type="Proteomes" id="UP000033188">
    <property type="component" value="Chromosome 3"/>
</dbReference>
<evidence type="ECO:0000256" key="3">
    <source>
        <dbReference type="SAM" id="Phobius"/>
    </source>
</evidence>
<evidence type="ECO:0000256" key="1">
    <source>
        <dbReference type="SAM" id="Coils"/>
    </source>
</evidence>
<evidence type="ECO:0000256" key="2">
    <source>
        <dbReference type="SAM" id="MobiDB-lite"/>
    </source>
</evidence>
<dbReference type="OrthoDB" id="5792673at2759"/>
<feature type="coiled-coil region" evidence="1">
    <location>
        <begin position="861"/>
        <end position="904"/>
    </location>
</feature>
<feature type="region of interest" description="Disordered" evidence="2">
    <location>
        <begin position="1406"/>
        <end position="1475"/>
    </location>
</feature>
<keyword evidence="5" id="KW-1185">Reference proteome</keyword>
<keyword evidence="3" id="KW-0812">Transmembrane</keyword>
<feature type="compositionally biased region" description="Polar residues" evidence="2">
    <location>
        <begin position="1459"/>
        <end position="1472"/>
    </location>
</feature>